<keyword evidence="1" id="KW-0472">Membrane</keyword>
<keyword evidence="1" id="KW-0812">Transmembrane</keyword>
<dbReference type="AlphaFoldDB" id="A0A0L8H180"/>
<feature type="transmembrane region" description="Helical" evidence="1">
    <location>
        <begin position="27"/>
        <end position="46"/>
    </location>
</feature>
<evidence type="ECO:0000313" key="2">
    <source>
        <dbReference type="EMBL" id="KOF82874.1"/>
    </source>
</evidence>
<proteinExistence type="predicted"/>
<gene>
    <name evidence="2" type="ORF">OCBIM_22024700mg</name>
</gene>
<dbReference type="EMBL" id="KQ419616">
    <property type="protein sequence ID" value="KOF82874.1"/>
    <property type="molecule type" value="Genomic_DNA"/>
</dbReference>
<organism evidence="2">
    <name type="scientific">Octopus bimaculoides</name>
    <name type="common">California two-spotted octopus</name>
    <dbReference type="NCBI Taxonomy" id="37653"/>
    <lineage>
        <taxon>Eukaryota</taxon>
        <taxon>Metazoa</taxon>
        <taxon>Spiralia</taxon>
        <taxon>Lophotrochozoa</taxon>
        <taxon>Mollusca</taxon>
        <taxon>Cephalopoda</taxon>
        <taxon>Coleoidea</taxon>
        <taxon>Octopodiformes</taxon>
        <taxon>Octopoda</taxon>
        <taxon>Incirrata</taxon>
        <taxon>Octopodidae</taxon>
        <taxon>Octopus</taxon>
    </lineage>
</organism>
<protein>
    <submittedName>
        <fullName evidence="2">Uncharacterized protein</fullName>
    </submittedName>
</protein>
<evidence type="ECO:0000256" key="1">
    <source>
        <dbReference type="SAM" id="Phobius"/>
    </source>
</evidence>
<name>A0A0L8H180_OCTBM</name>
<reference evidence="2" key="1">
    <citation type="submission" date="2015-07" db="EMBL/GenBank/DDBJ databases">
        <title>MeaNS - Measles Nucleotide Surveillance Program.</title>
        <authorList>
            <person name="Tran T."/>
            <person name="Druce J."/>
        </authorList>
    </citation>
    <scope>NUCLEOTIDE SEQUENCE</scope>
    <source>
        <strain evidence="2">UCB-OBI-ISO-001</strain>
        <tissue evidence="2">Gonad</tissue>
    </source>
</reference>
<keyword evidence="1" id="KW-1133">Transmembrane helix</keyword>
<accession>A0A0L8H180</accession>
<sequence>MYVYMYVHTYTHFSTLFLKTEQKYESLFYPGLFLSLSSFLGMAHIYTQVHTYKYDNSIICLYV</sequence>